<dbReference type="SUPFAM" id="SSF52317">
    <property type="entry name" value="Class I glutamine amidotransferase-like"/>
    <property type="match status" value="1"/>
</dbReference>
<dbReference type="Pfam" id="PF00117">
    <property type="entry name" value="GATase"/>
    <property type="match status" value="1"/>
</dbReference>
<accession>A0A1M5SD61</accession>
<evidence type="ECO:0000313" key="3">
    <source>
        <dbReference type="Proteomes" id="UP000190675"/>
    </source>
</evidence>
<dbReference type="CDD" id="cd01741">
    <property type="entry name" value="GATase1_1"/>
    <property type="match status" value="1"/>
</dbReference>
<dbReference type="PANTHER" id="PTHR42695">
    <property type="entry name" value="GLUTAMINE AMIDOTRANSFERASE YLR126C-RELATED"/>
    <property type="match status" value="1"/>
</dbReference>
<dbReference type="PROSITE" id="PS51273">
    <property type="entry name" value="GATASE_TYPE_1"/>
    <property type="match status" value="1"/>
</dbReference>
<dbReference type="Gene3D" id="3.40.50.880">
    <property type="match status" value="1"/>
</dbReference>
<dbReference type="PANTHER" id="PTHR42695:SF5">
    <property type="entry name" value="GLUTAMINE AMIDOTRANSFERASE YLR126C-RELATED"/>
    <property type="match status" value="1"/>
</dbReference>
<dbReference type="Proteomes" id="UP000190675">
    <property type="component" value="Chromosome I"/>
</dbReference>
<reference evidence="2 3" key="1">
    <citation type="submission" date="2016-11" db="EMBL/GenBank/DDBJ databases">
        <authorList>
            <person name="Jaros S."/>
            <person name="Januszkiewicz K."/>
            <person name="Wedrychowicz H."/>
        </authorList>
    </citation>
    <scope>NUCLEOTIDE SEQUENCE [LARGE SCALE GENOMIC DNA]</scope>
    <source>
        <strain evidence="2 3">GAS242</strain>
    </source>
</reference>
<sequence>MRNLVFQHLSVEHPGIFRDFWTKSGDSWHAVESNEGDRIPPLEDFDLLVVMGGPMDVWQEDLHPWLFAEKAAIRRWVKDLGRPYLGICLGHQLLAEALGGKVRLMAAPEVGLSSVQLTEDGQADPLFRGFEKELETFQWHGAEIAHLPEGAKVLAANAACPTQAIRWGEHAYGLQYHVEITASTVSDWEAVPEYKSSLERALGKEEAARLNEVVAPRLDPFGSAARRLYDNFSAILTRSAKQYRDRGLPKRSNELR</sequence>
<keyword evidence="2" id="KW-0808">Transferase</keyword>
<name>A0A1M5SD61_9BRAD</name>
<gene>
    <name evidence="2" type="ORF">SAMN05444169_7076</name>
</gene>
<dbReference type="OrthoDB" id="9813383at2"/>
<dbReference type="PRINTS" id="PR00096">
    <property type="entry name" value="GATASE"/>
</dbReference>
<dbReference type="GO" id="GO:0016740">
    <property type="term" value="F:transferase activity"/>
    <property type="evidence" value="ECO:0007669"/>
    <property type="project" value="UniProtKB-KW"/>
</dbReference>
<keyword evidence="2" id="KW-0315">Glutamine amidotransferase</keyword>
<organism evidence="2 3">
    <name type="scientific">Bradyrhizobium erythrophlei</name>
    <dbReference type="NCBI Taxonomy" id="1437360"/>
    <lineage>
        <taxon>Bacteria</taxon>
        <taxon>Pseudomonadati</taxon>
        <taxon>Pseudomonadota</taxon>
        <taxon>Alphaproteobacteria</taxon>
        <taxon>Hyphomicrobiales</taxon>
        <taxon>Nitrobacteraceae</taxon>
        <taxon>Bradyrhizobium</taxon>
    </lineage>
</organism>
<dbReference type="GO" id="GO:0005829">
    <property type="term" value="C:cytosol"/>
    <property type="evidence" value="ECO:0007669"/>
    <property type="project" value="TreeGrafter"/>
</dbReference>
<dbReference type="RefSeq" id="WP_079570162.1">
    <property type="nucleotide sequence ID" value="NZ_LT670818.1"/>
</dbReference>
<evidence type="ECO:0000259" key="1">
    <source>
        <dbReference type="Pfam" id="PF00117"/>
    </source>
</evidence>
<dbReference type="InterPro" id="IPR044992">
    <property type="entry name" value="ChyE-like"/>
</dbReference>
<protein>
    <submittedName>
        <fullName evidence="2">GMP synthase-Glutamine amidotransferase</fullName>
    </submittedName>
</protein>
<dbReference type="AlphaFoldDB" id="A0A1M5SD61"/>
<dbReference type="InterPro" id="IPR029062">
    <property type="entry name" value="Class_I_gatase-like"/>
</dbReference>
<dbReference type="InterPro" id="IPR017926">
    <property type="entry name" value="GATASE"/>
</dbReference>
<evidence type="ECO:0000313" key="2">
    <source>
        <dbReference type="EMBL" id="SHH36456.1"/>
    </source>
</evidence>
<proteinExistence type="predicted"/>
<feature type="domain" description="Glutamine amidotransferase" evidence="1">
    <location>
        <begin position="41"/>
        <end position="183"/>
    </location>
</feature>
<dbReference type="EMBL" id="LT670818">
    <property type="protein sequence ID" value="SHH36456.1"/>
    <property type="molecule type" value="Genomic_DNA"/>
</dbReference>